<evidence type="ECO:0000256" key="1">
    <source>
        <dbReference type="ARBA" id="ARBA00022603"/>
    </source>
</evidence>
<sequence>MNSNPVNRGYFGIGVEGISKPMNLGAVLRTAHAFHASFCFTIGAGFNVREVLASDTSAAVDNMPVHVYPDLAAFTLPLGCRLVGIEITDDAIDLPSFTHPPACAYVLGAEKDSLSPALQARCDFIVKVPTRFCVNLSVAGAIVMYDRMISLGRFAERPVRVGGPAAPLAAHKRGLPVWKQKQLKKQNNSA</sequence>
<dbReference type="SUPFAM" id="SSF75217">
    <property type="entry name" value="alpha/beta knot"/>
    <property type="match status" value="1"/>
</dbReference>
<proteinExistence type="predicted"/>
<evidence type="ECO:0000256" key="2">
    <source>
        <dbReference type="ARBA" id="ARBA00022679"/>
    </source>
</evidence>
<dbReference type="InterPro" id="IPR051259">
    <property type="entry name" value="rRNA_Methyltransferase"/>
</dbReference>
<dbReference type="PANTHER" id="PTHR43191">
    <property type="entry name" value="RRNA METHYLTRANSFERASE 3"/>
    <property type="match status" value="1"/>
</dbReference>
<organism evidence="4 5">
    <name type="scientific">Dongia mobilis</name>
    <dbReference type="NCBI Taxonomy" id="578943"/>
    <lineage>
        <taxon>Bacteria</taxon>
        <taxon>Pseudomonadati</taxon>
        <taxon>Pseudomonadota</taxon>
        <taxon>Alphaproteobacteria</taxon>
        <taxon>Rhodospirillales</taxon>
        <taxon>Dongiaceae</taxon>
        <taxon>Dongia</taxon>
    </lineage>
</organism>
<dbReference type="Pfam" id="PF00588">
    <property type="entry name" value="SpoU_methylase"/>
    <property type="match status" value="1"/>
</dbReference>
<accession>A0A4R6WRL5</accession>
<dbReference type="RefSeq" id="WP_133613477.1">
    <property type="nucleotide sequence ID" value="NZ_SNYW01000008.1"/>
</dbReference>
<dbReference type="PANTHER" id="PTHR43191:SF7">
    <property type="entry name" value="OBP33PEP LIKE PROTEIN"/>
    <property type="match status" value="1"/>
</dbReference>
<dbReference type="EMBL" id="SNYW01000008">
    <property type="protein sequence ID" value="TDQ82177.1"/>
    <property type="molecule type" value="Genomic_DNA"/>
</dbReference>
<dbReference type="Proteomes" id="UP000295783">
    <property type="component" value="Unassembled WGS sequence"/>
</dbReference>
<reference evidence="4 5" key="1">
    <citation type="submission" date="2019-03" db="EMBL/GenBank/DDBJ databases">
        <title>Genomic Encyclopedia of Type Strains, Phase III (KMG-III): the genomes of soil and plant-associated and newly described type strains.</title>
        <authorList>
            <person name="Whitman W."/>
        </authorList>
    </citation>
    <scope>NUCLEOTIDE SEQUENCE [LARGE SCALE GENOMIC DNA]</scope>
    <source>
        <strain evidence="4 5">CGMCC 1.7660</strain>
    </source>
</reference>
<keyword evidence="2" id="KW-0808">Transferase</keyword>
<keyword evidence="5" id="KW-1185">Reference proteome</keyword>
<name>A0A4R6WRL5_9PROT</name>
<comment type="caution">
    <text evidence="4">The sequence shown here is derived from an EMBL/GenBank/DDBJ whole genome shotgun (WGS) entry which is preliminary data.</text>
</comment>
<dbReference type="OrthoDB" id="4578643at2"/>
<dbReference type="InterPro" id="IPR029028">
    <property type="entry name" value="Alpha/beta_knot_MTases"/>
</dbReference>
<dbReference type="AlphaFoldDB" id="A0A4R6WRL5"/>
<dbReference type="InterPro" id="IPR001537">
    <property type="entry name" value="SpoU_MeTrfase"/>
</dbReference>
<gene>
    <name evidence="4" type="ORF">A8950_1999</name>
</gene>
<evidence type="ECO:0000313" key="5">
    <source>
        <dbReference type="Proteomes" id="UP000295783"/>
    </source>
</evidence>
<dbReference type="GO" id="GO:0032259">
    <property type="term" value="P:methylation"/>
    <property type="evidence" value="ECO:0007669"/>
    <property type="project" value="UniProtKB-KW"/>
</dbReference>
<dbReference type="CDD" id="cd18098">
    <property type="entry name" value="SpoU-like"/>
    <property type="match status" value="1"/>
</dbReference>
<dbReference type="GO" id="GO:0008173">
    <property type="term" value="F:RNA methyltransferase activity"/>
    <property type="evidence" value="ECO:0007669"/>
    <property type="project" value="InterPro"/>
</dbReference>
<feature type="domain" description="tRNA/rRNA methyltransferase SpoU type" evidence="3">
    <location>
        <begin position="14"/>
        <end position="145"/>
    </location>
</feature>
<protein>
    <submittedName>
        <fullName evidence="4">SpoU rRNA methylase family protein</fullName>
    </submittedName>
</protein>
<evidence type="ECO:0000259" key="3">
    <source>
        <dbReference type="Pfam" id="PF00588"/>
    </source>
</evidence>
<dbReference type="InterPro" id="IPR029026">
    <property type="entry name" value="tRNA_m1G_MTases_N"/>
</dbReference>
<dbReference type="Gene3D" id="3.40.1280.10">
    <property type="match status" value="1"/>
</dbReference>
<keyword evidence="1 4" id="KW-0489">Methyltransferase</keyword>
<dbReference type="GO" id="GO:0006396">
    <property type="term" value="P:RNA processing"/>
    <property type="evidence" value="ECO:0007669"/>
    <property type="project" value="InterPro"/>
</dbReference>
<dbReference type="GO" id="GO:0003723">
    <property type="term" value="F:RNA binding"/>
    <property type="evidence" value="ECO:0007669"/>
    <property type="project" value="InterPro"/>
</dbReference>
<evidence type="ECO:0000313" key="4">
    <source>
        <dbReference type="EMBL" id="TDQ82177.1"/>
    </source>
</evidence>